<evidence type="ECO:0000313" key="13">
    <source>
        <dbReference type="Proteomes" id="UP000241890"/>
    </source>
</evidence>
<evidence type="ECO:0000256" key="7">
    <source>
        <dbReference type="ARBA" id="ARBA00046280"/>
    </source>
</evidence>
<evidence type="ECO:0000256" key="9">
    <source>
        <dbReference type="SAM" id="Phobius"/>
    </source>
</evidence>
<feature type="transmembrane region" description="Helical" evidence="9">
    <location>
        <begin position="209"/>
        <end position="229"/>
    </location>
</feature>
<protein>
    <submittedName>
        <fullName evidence="12">Vesicle-associated membrane protein 7</fullName>
    </submittedName>
</protein>
<dbReference type="InterPro" id="IPR051097">
    <property type="entry name" value="Synaptobrevin-like_transport"/>
</dbReference>
<sequence>MSIADAGRNIMFVAVARATDKVIVASFVARDGDYNKPQYFNTVNEVLSAPDFESKVAPGSRYRLVGDVNAFNFTTDQQQRVYVAITTSEYPERLVFPMLNEVIKRFQAELGDRVATAQEGGLNKKAKSLFSAVVRDYDDPSKKDKLSAVQSKVNDVKLTMQSNIDGMLRNLDKTERIETDTQALQDQARLFDTQATRLHRSERWKSIKLTLIIGSIILVVLIILIVSLARN</sequence>
<dbReference type="Gene3D" id="3.30.450.50">
    <property type="entry name" value="Longin domain"/>
    <property type="match status" value="1"/>
</dbReference>
<evidence type="ECO:0000256" key="1">
    <source>
        <dbReference type="ARBA" id="ARBA00008025"/>
    </source>
</evidence>
<dbReference type="AlphaFoldDB" id="A0A2R5GQW4"/>
<dbReference type="Gene3D" id="1.20.5.110">
    <property type="match status" value="1"/>
</dbReference>
<dbReference type="GO" id="GO:0015031">
    <property type="term" value="P:protein transport"/>
    <property type="evidence" value="ECO:0007669"/>
    <property type="project" value="UniProtKB-KW"/>
</dbReference>
<feature type="domain" description="Longin" evidence="10">
    <location>
        <begin position="14"/>
        <end position="130"/>
    </location>
</feature>
<dbReference type="InParanoid" id="A0A2R5GQW4"/>
<proteinExistence type="inferred from homology"/>
<keyword evidence="5 9" id="KW-1133">Transmembrane helix</keyword>
<feature type="domain" description="V-SNARE coiled-coil homology" evidence="11">
    <location>
        <begin position="145"/>
        <end position="205"/>
    </location>
</feature>
<keyword evidence="13" id="KW-1185">Reference proteome</keyword>
<comment type="caution">
    <text evidence="12">The sequence shown here is derived from an EMBL/GenBank/DDBJ whole genome shotgun (WGS) entry which is preliminary data.</text>
</comment>
<organism evidence="12 13">
    <name type="scientific">Hondaea fermentalgiana</name>
    <dbReference type="NCBI Taxonomy" id="2315210"/>
    <lineage>
        <taxon>Eukaryota</taxon>
        <taxon>Sar</taxon>
        <taxon>Stramenopiles</taxon>
        <taxon>Bigyra</taxon>
        <taxon>Labyrinthulomycetes</taxon>
        <taxon>Thraustochytrida</taxon>
        <taxon>Thraustochytriidae</taxon>
        <taxon>Hondaea</taxon>
    </lineage>
</organism>
<dbReference type="InterPro" id="IPR042855">
    <property type="entry name" value="V_SNARE_CC"/>
</dbReference>
<dbReference type="PANTHER" id="PTHR21136:SF168">
    <property type="entry name" value="VESICLE-ASSOCIATED MEMBRANE PROTEIN 9"/>
    <property type="match status" value="1"/>
</dbReference>
<dbReference type="InterPro" id="IPR011012">
    <property type="entry name" value="Longin-like_dom_sf"/>
</dbReference>
<evidence type="ECO:0000256" key="8">
    <source>
        <dbReference type="PROSITE-ProRule" id="PRU00290"/>
    </source>
</evidence>
<dbReference type="PRINTS" id="PR00219">
    <property type="entry name" value="SYNAPTOBREVN"/>
</dbReference>
<evidence type="ECO:0000259" key="10">
    <source>
        <dbReference type="PROSITE" id="PS50859"/>
    </source>
</evidence>
<evidence type="ECO:0000259" key="11">
    <source>
        <dbReference type="PROSITE" id="PS50892"/>
    </source>
</evidence>
<comment type="subcellular location">
    <subcellularLocation>
        <location evidence="7">Endomembrane system</location>
        <topology evidence="7">Single-pass type IV membrane protein</topology>
    </subcellularLocation>
</comment>
<dbReference type="InterPro" id="IPR001388">
    <property type="entry name" value="Synaptobrevin-like"/>
</dbReference>
<dbReference type="PROSITE" id="PS50892">
    <property type="entry name" value="V_SNARE"/>
    <property type="match status" value="1"/>
</dbReference>
<accession>A0A2R5GQW4</accession>
<gene>
    <name evidence="12" type="ORF">FCC1311_083732</name>
</gene>
<evidence type="ECO:0000256" key="6">
    <source>
        <dbReference type="ARBA" id="ARBA00023136"/>
    </source>
</evidence>
<dbReference type="PANTHER" id="PTHR21136">
    <property type="entry name" value="SNARE PROTEINS"/>
    <property type="match status" value="1"/>
</dbReference>
<dbReference type="GO" id="GO:0012505">
    <property type="term" value="C:endomembrane system"/>
    <property type="evidence" value="ECO:0007669"/>
    <property type="project" value="UniProtKB-SubCell"/>
</dbReference>
<dbReference type="GO" id="GO:0016192">
    <property type="term" value="P:vesicle-mediated transport"/>
    <property type="evidence" value="ECO:0007669"/>
    <property type="project" value="InterPro"/>
</dbReference>
<dbReference type="GO" id="GO:0016020">
    <property type="term" value="C:membrane"/>
    <property type="evidence" value="ECO:0007669"/>
    <property type="project" value="InterPro"/>
</dbReference>
<evidence type="ECO:0000256" key="4">
    <source>
        <dbReference type="ARBA" id="ARBA00022927"/>
    </source>
</evidence>
<dbReference type="InterPro" id="IPR010908">
    <property type="entry name" value="Longin_dom"/>
</dbReference>
<evidence type="ECO:0000256" key="3">
    <source>
        <dbReference type="ARBA" id="ARBA00022692"/>
    </source>
</evidence>
<keyword evidence="6 9" id="KW-0472">Membrane</keyword>
<dbReference type="SUPFAM" id="SSF64356">
    <property type="entry name" value="SNARE-like"/>
    <property type="match status" value="1"/>
</dbReference>
<keyword evidence="2" id="KW-0813">Transport</keyword>
<dbReference type="OrthoDB" id="190375at2759"/>
<evidence type="ECO:0000313" key="12">
    <source>
        <dbReference type="EMBL" id="GBG32148.1"/>
    </source>
</evidence>
<dbReference type="CDD" id="cd14824">
    <property type="entry name" value="Longin"/>
    <property type="match status" value="1"/>
</dbReference>
<name>A0A2R5GQW4_9STRA</name>
<dbReference type="EMBL" id="BEYU01000115">
    <property type="protein sequence ID" value="GBG32148.1"/>
    <property type="molecule type" value="Genomic_DNA"/>
</dbReference>
<reference evidence="12 13" key="1">
    <citation type="submission" date="2017-12" db="EMBL/GenBank/DDBJ databases">
        <title>Sequencing, de novo assembly and annotation of complete genome of a new Thraustochytrid species, strain FCC1311.</title>
        <authorList>
            <person name="Sedici K."/>
            <person name="Godart F."/>
            <person name="Aiese Cigliano R."/>
            <person name="Sanseverino W."/>
            <person name="Barakat M."/>
            <person name="Ortet P."/>
            <person name="Marechal E."/>
            <person name="Cagnac O."/>
            <person name="Amato A."/>
        </authorList>
    </citation>
    <scope>NUCLEOTIDE SEQUENCE [LARGE SCALE GENOMIC DNA]</scope>
</reference>
<dbReference type="PROSITE" id="PS50859">
    <property type="entry name" value="LONGIN"/>
    <property type="match status" value="1"/>
</dbReference>
<keyword evidence="8" id="KW-0175">Coiled coil</keyword>
<dbReference type="Pfam" id="PF13774">
    <property type="entry name" value="Longin"/>
    <property type="match status" value="1"/>
</dbReference>
<dbReference type="Proteomes" id="UP000241890">
    <property type="component" value="Unassembled WGS sequence"/>
</dbReference>
<comment type="similarity">
    <text evidence="1">Belongs to the synaptobrevin family.</text>
</comment>
<dbReference type="CDD" id="cd15843">
    <property type="entry name" value="R-SNARE"/>
    <property type="match status" value="1"/>
</dbReference>
<dbReference type="GO" id="GO:0005737">
    <property type="term" value="C:cytoplasm"/>
    <property type="evidence" value="ECO:0007669"/>
    <property type="project" value="UniProtKB-ARBA"/>
</dbReference>
<evidence type="ECO:0000256" key="2">
    <source>
        <dbReference type="ARBA" id="ARBA00022448"/>
    </source>
</evidence>
<dbReference type="Pfam" id="PF00957">
    <property type="entry name" value="Synaptobrevin"/>
    <property type="match status" value="1"/>
</dbReference>
<keyword evidence="3 9" id="KW-0812">Transmembrane</keyword>
<keyword evidence="4" id="KW-0653">Protein transport</keyword>
<evidence type="ECO:0000256" key="5">
    <source>
        <dbReference type="ARBA" id="ARBA00022989"/>
    </source>
</evidence>
<dbReference type="SUPFAM" id="SSF58038">
    <property type="entry name" value="SNARE fusion complex"/>
    <property type="match status" value="1"/>
</dbReference>